<protein>
    <recommendedName>
        <fullName evidence="4">Chromo domain-containing protein</fullName>
    </recommendedName>
</protein>
<feature type="region of interest" description="Disordered" evidence="1">
    <location>
        <begin position="83"/>
        <end position="105"/>
    </location>
</feature>
<feature type="compositionally biased region" description="Acidic residues" evidence="1">
    <location>
        <begin position="218"/>
        <end position="227"/>
    </location>
</feature>
<name>A0A6A3LEA5_9STRA</name>
<dbReference type="OrthoDB" id="122393at2759"/>
<proteinExistence type="predicted"/>
<gene>
    <name evidence="2" type="ORF">PR002_g13718</name>
</gene>
<reference evidence="2 3" key="1">
    <citation type="submission" date="2018-09" db="EMBL/GenBank/DDBJ databases">
        <title>Genomic investigation of the strawberry pathogen Phytophthora fragariae indicates pathogenicity is determined by transcriptional variation in three key races.</title>
        <authorList>
            <person name="Adams T.M."/>
            <person name="Armitage A.D."/>
            <person name="Sobczyk M.K."/>
            <person name="Bates H.J."/>
            <person name="Dunwell J.M."/>
            <person name="Nellist C.F."/>
            <person name="Harrison R.J."/>
        </authorList>
    </citation>
    <scope>NUCLEOTIDE SEQUENCE [LARGE SCALE GENOMIC DNA]</scope>
    <source>
        <strain evidence="2 3">SCRP324</strain>
    </source>
</reference>
<comment type="caution">
    <text evidence="2">The sequence shown here is derived from an EMBL/GenBank/DDBJ whole genome shotgun (WGS) entry which is preliminary data.</text>
</comment>
<dbReference type="Proteomes" id="UP000435112">
    <property type="component" value="Unassembled WGS sequence"/>
</dbReference>
<evidence type="ECO:0000313" key="3">
    <source>
        <dbReference type="Proteomes" id="UP000435112"/>
    </source>
</evidence>
<evidence type="ECO:0008006" key="4">
    <source>
        <dbReference type="Google" id="ProtNLM"/>
    </source>
</evidence>
<evidence type="ECO:0000313" key="2">
    <source>
        <dbReference type="EMBL" id="KAE9016227.1"/>
    </source>
</evidence>
<sequence>MVHLSQKKFKRAVRAFIRREFPLAYVTDEAFRYLRHELRDQVTEASSPRGPLFDVISLLQQQTGRRIESHHVLAWRSSRRPNLRQLPSTGANASHAAAHESTQAREADCNLAPINTPLGAEENGGAVATIAAATAWTSTVENPDSTAAEAIPTSTAVEATPALIIAAKLAADDVADEKHAAAAPAAEEKLSVAAIAVAEEKVTTAASSADAAQPLADSGDDSSDDDVAWIPAPSGLPVTTGTGSVLNADDGRDDSEASEAEWVPTENLAAPPSTAPQLYNIRAITNSYMRNGKRVYLVEWEQTEEPATNLPRNMVAAYNRRRRALVRRTFIEDQAGHGRGRLRNSEPAPERRRRRPLRRLRRALHF</sequence>
<feature type="compositionally biased region" description="Low complexity" evidence="1">
    <location>
        <begin position="205"/>
        <end position="217"/>
    </location>
</feature>
<dbReference type="AlphaFoldDB" id="A0A6A3LEA5"/>
<organism evidence="2 3">
    <name type="scientific">Phytophthora rubi</name>
    <dbReference type="NCBI Taxonomy" id="129364"/>
    <lineage>
        <taxon>Eukaryota</taxon>
        <taxon>Sar</taxon>
        <taxon>Stramenopiles</taxon>
        <taxon>Oomycota</taxon>
        <taxon>Peronosporomycetes</taxon>
        <taxon>Peronosporales</taxon>
        <taxon>Peronosporaceae</taxon>
        <taxon>Phytophthora</taxon>
    </lineage>
</organism>
<dbReference type="SUPFAM" id="SSF54160">
    <property type="entry name" value="Chromo domain-like"/>
    <property type="match status" value="1"/>
</dbReference>
<accession>A0A6A3LEA5</accession>
<feature type="region of interest" description="Disordered" evidence="1">
    <location>
        <begin position="336"/>
        <end position="357"/>
    </location>
</feature>
<feature type="region of interest" description="Disordered" evidence="1">
    <location>
        <begin position="204"/>
        <end position="273"/>
    </location>
</feature>
<dbReference type="EMBL" id="QXFU01000920">
    <property type="protein sequence ID" value="KAE9016227.1"/>
    <property type="molecule type" value="Genomic_DNA"/>
</dbReference>
<evidence type="ECO:0000256" key="1">
    <source>
        <dbReference type="SAM" id="MobiDB-lite"/>
    </source>
</evidence>
<dbReference type="InterPro" id="IPR016197">
    <property type="entry name" value="Chromo-like_dom_sf"/>
</dbReference>